<reference evidence="2" key="1">
    <citation type="journal article" date="2019" name="Int. J. Syst. Evol. Microbiol.">
        <title>The Global Catalogue of Microorganisms (GCM) 10K type strain sequencing project: providing services to taxonomists for standard genome sequencing and annotation.</title>
        <authorList>
            <consortium name="The Broad Institute Genomics Platform"/>
            <consortium name="The Broad Institute Genome Sequencing Center for Infectious Disease"/>
            <person name="Wu L."/>
            <person name="Ma J."/>
        </authorList>
    </citation>
    <scope>NUCLEOTIDE SEQUENCE [LARGE SCALE GENOMIC DNA]</scope>
    <source>
        <strain evidence="2">JCM 6833</strain>
    </source>
</reference>
<evidence type="ECO:0000313" key="2">
    <source>
        <dbReference type="Proteomes" id="UP001501509"/>
    </source>
</evidence>
<dbReference type="EMBL" id="BAAATD010000019">
    <property type="protein sequence ID" value="GAA2635397.1"/>
    <property type="molecule type" value="Genomic_DNA"/>
</dbReference>
<keyword evidence="2" id="KW-1185">Reference proteome</keyword>
<protein>
    <submittedName>
        <fullName evidence="1">Uncharacterized protein</fullName>
    </submittedName>
</protein>
<comment type="caution">
    <text evidence="1">The sequence shown here is derived from an EMBL/GenBank/DDBJ whole genome shotgun (WGS) entry which is preliminary data.</text>
</comment>
<sequence length="89" mass="10201">MAMHFPRSLTGAAELDWLPVYRAFDPARVLDSTCFQCCAVSYEFVLIGGAFAVRRTDVMRGAPELHETPRVWHRLAEEWWQALYFGAAH</sequence>
<organism evidence="1 2">
    <name type="scientific">Actinomadura fulvescens</name>
    <dbReference type="NCBI Taxonomy" id="46160"/>
    <lineage>
        <taxon>Bacteria</taxon>
        <taxon>Bacillati</taxon>
        <taxon>Actinomycetota</taxon>
        <taxon>Actinomycetes</taxon>
        <taxon>Streptosporangiales</taxon>
        <taxon>Thermomonosporaceae</taxon>
        <taxon>Actinomadura</taxon>
    </lineage>
</organism>
<evidence type="ECO:0000313" key="1">
    <source>
        <dbReference type="EMBL" id="GAA2635397.1"/>
    </source>
</evidence>
<gene>
    <name evidence="1" type="ORF">GCM10010411_87990</name>
</gene>
<name>A0ABP6D753_9ACTN</name>
<accession>A0ABP6D753</accession>
<dbReference type="Proteomes" id="UP001501509">
    <property type="component" value="Unassembled WGS sequence"/>
</dbReference>
<proteinExistence type="predicted"/>